<evidence type="ECO:0008006" key="3">
    <source>
        <dbReference type="Google" id="ProtNLM"/>
    </source>
</evidence>
<evidence type="ECO:0000313" key="1">
    <source>
        <dbReference type="EMBL" id="PIR70610.1"/>
    </source>
</evidence>
<dbReference type="Gene3D" id="3.30.700.10">
    <property type="entry name" value="Glycoprotein, Type 4 Pilin"/>
    <property type="match status" value="1"/>
</dbReference>
<protein>
    <recommendedName>
        <fullName evidence="3">Type II secretion system protein GspG C-terminal domain-containing protein</fullName>
    </recommendedName>
</protein>
<dbReference type="EMBL" id="PFCN01000008">
    <property type="protein sequence ID" value="PIR70610.1"/>
    <property type="molecule type" value="Genomic_DNA"/>
</dbReference>
<dbReference type="Proteomes" id="UP000229383">
    <property type="component" value="Unassembled WGS sequence"/>
</dbReference>
<comment type="caution">
    <text evidence="1">The sequence shown here is derived from an EMBL/GenBank/DDBJ whole genome shotgun (WGS) entry which is preliminary data.</text>
</comment>
<evidence type="ECO:0000313" key="2">
    <source>
        <dbReference type="Proteomes" id="UP000229383"/>
    </source>
</evidence>
<organism evidence="1 2">
    <name type="scientific">Candidatus Niyogibacteria bacterium CG10_big_fil_rev_8_21_14_0_10_42_19</name>
    <dbReference type="NCBI Taxonomy" id="1974725"/>
    <lineage>
        <taxon>Bacteria</taxon>
        <taxon>Candidatus Niyogiibacteriota</taxon>
    </lineage>
</organism>
<feature type="non-terminal residue" evidence="1">
    <location>
        <position position="1"/>
    </location>
</feature>
<name>A0A2H0TGD2_9BACT</name>
<accession>A0A2H0TGD2</accession>
<sequence length="122" mass="14263">SRAKSRDAKRLRDVKELQKALELRYNSYYTYPSIAPPAWADSCSDPSNYILNLSSDEYIPVLSTDPLNSDSSCYRYRGDNQNFKLAVYMERPENQAAYAINDNGVRNDWYEIFTPEAQDWNW</sequence>
<gene>
    <name evidence="1" type="ORF">COU46_00535</name>
</gene>
<proteinExistence type="predicted"/>
<dbReference type="AlphaFoldDB" id="A0A2H0TGD2"/>
<reference evidence="2" key="1">
    <citation type="submission" date="2017-09" db="EMBL/GenBank/DDBJ databases">
        <title>Depth-based differentiation of microbial function through sediment-hosted aquifers and enrichment of novel symbionts in the deep terrestrial subsurface.</title>
        <authorList>
            <person name="Probst A.J."/>
            <person name="Ladd B."/>
            <person name="Jarett J.K."/>
            <person name="Geller-Mcgrath D.E."/>
            <person name="Sieber C.M.K."/>
            <person name="Emerson J.B."/>
            <person name="Anantharaman K."/>
            <person name="Thomas B.C."/>
            <person name="Malmstrom R."/>
            <person name="Stieglmeier M."/>
            <person name="Klingl A."/>
            <person name="Woyke T."/>
            <person name="Ryan C.M."/>
            <person name="Banfield J.F."/>
        </authorList>
    </citation>
    <scope>NUCLEOTIDE SEQUENCE [LARGE SCALE GENOMIC DNA]</scope>
</reference>